<keyword evidence="5" id="KW-1185">Reference proteome</keyword>
<evidence type="ECO:0000313" key="5">
    <source>
        <dbReference type="Proteomes" id="UP000184212"/>
    </source>
</evidence>
<organism evidence="4 5">
    <name type="scientific">Chryseolinea serpens</name>
    <dbReference type="NCBI Taxonomy" id="947013"/>
    <lineage>
        <taxon>Bacteria</taxon>
        <taxon>Pseudomonadati</taxon>
        <taxon>Bacteroidota</taxon>
        <taxon>Cytophagia</taxon>
        <taxon>Cytophagales</taxon>
        <taxon>Fulvivirgaceae</taxon>
        <taxon>Chryseolinea</taxon>
    </lineage>
</organism>
<dbReference type="InterPro" id="IPR003439">
    <property type="entry name" value="ABC_transporter-like_ATP-bd"/>
</dbReference>
<feature type="domain" description="ABC transporter" evidence="3">
    <location>
        <begin position="2"/>
        <end position="231"/>
    </location>
</feature>
<dbReference type="GO" id="GO:0005524">
    <property type="term" value="F:ATP binding"/>
    <property type="evidence" value="ECO:0007669"/>
    <property type="project" value="UniProtKB-KW"/>
</dbReference>
<dbReference type="InterPro" id="IPR003593">
    <property type="entry name" value="AAA+_ATPase"/>
</dbReference>
<dbReference type="Pfam" id="PF00005">
    <property type="entry name" value="ABC_tran"/>
    <property type="match status" value="1"/>
</dbReference>
<evidence type="ECO:0000313" key="4">
    <source>
        <dbReference type="EMBL" id="SHH23664.1"/>
    </source>
</evidence>
<evidence type="ECO:0000256" key="1">
    <source>
        <dbReference type="ARBA" id="ARBA00022741"/>
    </source>
</evidence>
<evidence type="ECO:0000259" key="3">
    <source>
        <dbReference type="PROSITE" id="PS50893"/>
    </source>
</evidence>
<dbReference type="InterPro" id="IPR017871">
    <property type="entry name" value="ABC_transporter-like_CS"/>
</dbReference>
<dbReference type="Proteomes" id="UP000184212">
    <property type="component" value="Unassembled WGS sequence"/>
</dbReference>
<dbReference type="RefSeq" id="WP_073136072.1">
    <property type="nucleotide sequence ID" value="NZ_FQWQ01000002.1"/>
</dbReference>
<dbReference type="SMART" id="SM00382">
    <property type="entry name" value="AAA"/>
    <property type="match status" value="1"/>
</dbReference>
<dbReference type="EMBL" id="FQWQ01000002">
    <property type="protein sequence ID" value="SHH23664.1"/>
    <property type="molecule type" value="Genomic_DNA"/>
</dbReference>
<dbReference type="Gene3D" id="3.40.50.300">
    <property type="entry name" value="P-loop containing nucleotide triphosphate hydrolases"/>
    <property type="match status" value="1"/>
</dbReference>
<dbReference type="InterPro" id="IPR027417">
    <property type="entry name" value="P-loop_NTPase"/>
</dbReference>
<reference evidence="4 5" key="1">
    <citation type="submission" date="2016-11" db="EMBL/GenBank/DDBJ databases">
        <authorList>
            <person name="Jaros S."/>
            <person name="Januszkiewicz K."/>
            <person name="Wedrychowicz H."/>
        </authorList>
    </citation>
    <scope>NUCLEOTIDE SEQUENCE [LARGE SCALE GENOMIC DNA]</scope>
    <source>
        <strain evidence="4 5">DSM 24574</strain>
    </source>
</reference>
<protein>
    <submittedName>
        <fullName evidence="4">ABC-2 type transport system ATP-binding protein</fullName>
    </submittedName>
</protein>
<accession>A0A1M5RBE5</accession>
<dbReference type="PANTHER" id="PTHR43582:SF2">
    <property type="entry name" value="LINEARMYCIN RESISTANCE ATP-BINDING PROTEIN LNRL"/>
    <property type="match status" value="1"/>
</dbReference>
<proteinExistence type="predicted"/>
<dbReference type="PROSITE" id="PS00211">
    <property type="entry name" value="ABC_TRANSPORTER_1"/>
    <property type="match status" value="1"/>
</dbReference>
<dbReference type="PROSITE" id="PS50893">
    <property type="entry name" value="ABC_TRANSPORTER_2"/>
    <property type="match status" value="1"/>
</dbReference>
<dbReference type="SUPFAM" id="SSF52540">
    <property type="entry name" value="P-loop containing nucleoside triphosphate hydrolases"/>
    <property type="match status" value="1"/>
</dbReference>
<dbReference type="GO" id="GO:0016887">
    <property type="term" value="F:ATP hydrolysis activity"/>
    <property type="evidence" value="ECO:0007669"/>
    <property type="project" value="InterPro"/>
</dbReference>
<keyword evidence="1" id="KW-0547">Nucleotide-binding</keyword>
<evidence type="ECO:0000256" key="2">
    <source>
        <dbReference type="ARBA" id="ARBA00022840"/>
    </source>
</evidence>
<gene>
    <name evidence="4" type="ORF">SAMN04488109_3301</name>
</gene>
<dbReference type="PANTHER" id="PTHR43582">
    <property type="entry name" value="LINEARMYCIN RESISTANCE ATP-BINDING PROTEIN LNRL"/>
    <property type="match status" value="1"/>
</dbReference>
<sequence length="281" mass="30649">MVNLKNVTKRFGAKTVVNDLSLTIARGELFGLLGPNGAGKTTTINIIVGGLLPDAGSITLQGSGSPQDPNIKRLIGIVPQSLAVYESLTAYENLNFFGRLYGLQGSDLTSSIQRVFELVNLTDRTKDRVKTYSGGMKRRLNIAIALLHRPSLLILDEPTVGVDPQSRNAIFDTLRNLRAEGCTTLLTSHYLEEAQQLCDTVAILDEGKLVAQGTVEELIARHGGQSILTVETSKGKSRIETHEPVQEIVRIHAEEPIISLKMESPSLEKAFLNITGKHLRD</sequence>
<dbReference type="OrthoDB" id="9780828at2"/>
<dbReference type="STRING" id="947013.SAMN04488109_3301"/>
<dbReference type="AlphaFoldDB" id="A0A1M5RBE5"/>
<name>A0A1M5RBE5_9BACT</name>
<keyword evidence="2 4" id="KW-0067">ATP-binding</keyword>